<evidence type="ECO:0000313" key="2">
    <source>
        <dbReference type="EMBL" id="VDL66980.1"/>
    </source>
</evidence>
<keyword evidence="3" id="KW-1185">Reference proteome</keyword>
<accession>A0A0N4XLI7</accession>
<dbReference type="PANTHER" id="PTHR14911">
    <property type="entry name" value="THUMP DOMAIN-CONTAINING"/>
    <property type="match status" value="1"/>
</dbReference>
<organism evidence="4">
    <name type="scientific">Nippostrongylus brasiliensis</name>
    <name type="common">Rat hookworm</name>
    <dbReference type="NCBI Taxonomy" id="27835"/>
    <lineage>
        <taxon>Eukaryota</taxon>
        <taxon>Metazoa</taxon>
        <taxon>Ecdysozoa</taxon>
        <taxon>Nematoda</taxon>
        <taxon>Chromadorea</taxon>
        <taxon>Rhabditida</taxon>
        <taxon>Rhabditina</taxon>
        <taxon>Rhabditomorpha</taxon>
        <taxon>Strongyloidea</taxon>
        <taxon>Heligmosomidae</taxon>
        <taxon>Nippostrongylus</taxon>
    </lineage>
</organism>
<reference evidence="2 3" key="2">
    <citation type="submission" date="2018-11" db="EMBL/GenBank/DDBJ databases">
        <authorList>
            <consortium name="Pathogen Informatics"/>
        </authorList>
    </citation>
    <scope>NUCLEOTIDE SEQUENCE [LARGE SCALE GENOMIC DNA]</scope>
</reference>
<dbReference type="WBParaSite" id="NBR_0000338901-mRNA-1">
    <property type="protein sequence ID" value="NBR_0000338901-mRNA-1"/>
    <property type="gene ID" value="NBR_0000338901"/>
</dbReference>
<dbReference type="Proteomes" id="UP000271162">
    <property type="component" value="Unassembled WGS sequence"/>
</dbReference>
<dbReference type="STRING" id="27835.A0A0N4XLI7"/>
<dbReference type="GO" id="GO:0030488">
    <property type="term" value="P:tRNA methylation"/>
    <property type="evidence" value="ECO:0007669"/>
    <property type="project" value="TreeGrafter"/>
</dbReference>
<dbReference type="Pfam" id="PF01170">
    <property type="entry name" value="UPF0020"/>
    <property type="match status" value="1"/>
</dbReference>
<feature type="domain" description="Ribosomal RNA large subunit methyltransferase K/L-like methyltransferase" evidence="1">
    <location>
        <begin position="1"/>
        <end position="78"/>
    </location>
</feature>
<protein>
    <submittedName>
        <fullName evidence="4">UPF0020 domain-containing protein</fullName>
    </submittedName>
</protein>
<evidence type="ECO:0000313" key="4">
    <source>
        <dbReference type="WBParaSite" id="NBR_0000338901-mRNA-1"/>
    </source>
</evidence>
<evidence type="ECO:0000313" key="3">
    <source>
        <dbReference type="Proteomes" id="UP000271162"/>
    </source>
</evidence>
<name>A0A0N4XLI7_NIPBR</name>
<gene>
    <name evidence="2" type="ORF">NBR_LOCUS3391</name>
</gene>
<dbReference type="SUPFAM" id="SSF53335">
    <property type="entry name" value="S-adenosyl-L-methionine-dependent methyltransferases"/>
    <property type="match status" value="1"/>
</dbReference>
<sequence>MCGGGSIPLETAMAFSGCIAVGADVNTKALERCVVNLEHCSGELSKSGSVVQFLACDATNLPLADNSISAIVADLPYVLR</sequence>
<reference evidence="4" key="1">
    <citation type="submission" date="2017-02" db="UniProtKB">
        <authorList>
            <consortium name="WormBaseParasite"/>
        </authorList>
    </citation>
    <scope>IDENTIFICATION</scope>
</reference>
<dbReference type="AlphaFoldDB" id="A0A0N4XLI7"/>
<dbReference type="GO" id="GO:0043527">
    <property type="term" value="C:tRNA methyltransferase complex"/>
    <property type="evidence" value="ECO:0007669"/>
    <property type="project" value="UniProtKB-ARBA"/>
</dbReference>
<dbReference type="EMBL" id="UYSL01005009">
    <property type="protein sequence ID" value="VDL66980.1"/>
    <property type="molecule type" value="Genomic_DNA"/>
</dbReference>
<dbReference type="InterPro" id="IPR000241">
    <property type="entry name" value="RlmKL-like_Mtase"/>
</dbReference>
<evidence type="ECO:0000259" key="1">
    <source>
        <dbReference type="Pfam" id="PF01170"/>
    </source>
</evidence>
<dbReference type="GO" id="GO:0016423">
    <property type="term" value="F:tRNA (guanine) methyltransferase activity"/>
    <property type="evidence" value="ECO:0007669"/>
    <property type="project" value="TreeGrafter"/>
</dbReference>
<proteinExistence type="predicted"/>
<dbReference type="InterPro" id="IPR029063">
    <property type="entry name" value="SAM-dependent_MTases_sf"/>
</dbReference>
<dbReference type="Gene3D" id="3.40.50.150">
    <property type="entry name" value="Vaccinia Virus protein VP39"/>
    <property type="match status" value="1"/>
</dbReference>
<dbReference type="PANTHER" id="PTHR14911:SF13">
    <property type="entry name" value="TRNA (GUANINE(6)-N2)-METHYLTRANSFERASE THUMP3"/>
    <property type="match status" value="1"/>
</dbReference>